<evidence type="ECO:0000256" key="8">
    <source>
        <dbReference type="ARBA" id="ARBA00048336"/>
    </source>
</evidence>
<proteinExistence type="predicted"/>
<dbReference type="EMBL" id="DS114085">
    <property type="protein sequence ID" value="EAX90742.1"/>
    <property type="molecule type" value="Genomic_DNA"/>
</dbReference>
<dbReference type="EC" id="3.1.3.16" evidence="2"/>
<dbReference type="InterPro" id="IPR029052">
    <property type="entry name" value="Metallo-depent_PP-like"/>
</dbReference>
<evidence type="ECO:0000256" key="4">
    <source>
        <dbReference type="ARBA" id="ARBA00022801"/>
    </source>
</evidence>
<reference evidence="10" key="1">
    <citation type="submission" date="2006-10" db="EMBL/GenBank/DDBJ databases">
        <authorList>
            <person name="Amadeo P."/>
            <person name="Zhao Q."/>
            <person name="Wortman J."/>
            <person name="Fraser-Liggett C."/>
            <person name="Carlton J."/>
        </authorList>
    </citation>
    <scope>NUCLEOTIDE SEQUENCE</scope>
    <source>
        <strain evidence="10">G3</strain>
    </source>
</reference>
<evidence type="ECO:0000256" key="6">
    <source>
        <dbReference type="ARBA" id="ARBA00023211"/>
    </source>
</evidence>
<organism evidence="10 11">
    <name type="scientific">Trichomonas vaginalis (strain ATCC PRA-98 / G3)</name>
    <dbReference type="NCBI Taxonomy" id="412133"/>
    <lineage>
        <taxon>Eukaryota</taxon>
        <taxon>Metamonada</taxon>
        <taxon>Parabasalia</taxon>
        <taxon>Trichomonadida</taxon>
        <taxon>Trichomonadidae</taxon>
        <taxon>Trichomonas</taxon>
    </lineage>
</organism>
<accession>A2FWH2</accession>
<evidence type="ECO:0000256" key="1">
    <source>
        <dbReference type="ARBA" id="ARBA00001936"/>
    </source>
</evidence>
<protein>
    <recommendedName>
        <fullName evidence="2">protein-serine/threonine phosphatase</fullName>
        <ecNumber evidence="2">3.1.3.16</ecNumber>
    </recommendedName>
</protein>
<evidence type="ECO:0000256" key="3">
    <source>
        <dbReference type="ARBA" id="ARBA00022723"/>
    </source>
</evidence>
<dbReference type="RefSeq" id="XP_001303672.1">
    <property type="nucleotide sequence ID" value="XM_001303671.1"/>
</dbReference>
<keyword evidence="4" id="KW-0378">Hydrolase</keyword>
<dbReference type="SMR" id="A2FWH2"/>
<dbReference type="PANTHER" id="PTHR11668:SF300">
    <property type="entry name" value="SERINE_THREONINE-PROTEIN PHOSPHATASE"/>
    <property type="match status" value="1"/>
</dbReference>
<dbReference type="Proteomes" id="UP000001542">
    <property type="component" value="Unassembled WGS sequence"/>
</dbReference>
<dbReference type="InParanoid" id="A2FWH2"/>
<dbReference type="InterPro" id="IPR006186">
    <property type="entry name" value="Ser/Thr-sp_prot-phosphatase"/>
</dbReference>
<gene>
    <name evidence="10" type="ORF">TVAG_092150</name>
</gene>
<comment type="cofactor">
    <cofactor evidence="1">
        <name>Mn(2+)</name>
        <dbReference type="ChEBI" id="CHEBI:29035"/>
    </cofactor>
</comment>
<name>A2FWH2_TRIV3</name>
<dbReference type="GO" id="GO:0046872">
    <property type="term" value="F:metal ion binding"/>
    <property type="evidence" value="ECO:0007669"/>
    <property type="project" value="UniProtKB-KW"/>
</dbReference>
<feature type="domain" description="Serine/threonine specific protein phosphatases" evidence="9">
    <location>
        <begin position="151"/>
        <end position="380"/>
    </location>
</feature>
<dbReference type="InterPro" id="IPR050341">
    <property type="entry name" value="PP1_catalytic_subunit"/>
</dbReference>
<evidence type="ECO:0000259" key="9">
    <source>
        <dbReference type="SMART" id="SM00156"/>
    </source>
</evidence>
<dbReference type="VEuPathDB" id="TrichDB:TVAGG3_0481810"/>
<evidence type="ECO:0000313" key="10">
    <source>
        <dbReference type="EMBL" id="EAX90742.1"/>
    </source>
</evidence>
<dbReference type="STRING" id="5722.A2FWH2"/>
<keyword evidence="3" id="KW-0479">Metal-binding</keyword>
<dbReference type="AlphaFoldDB" id="A2FWH2"/>
<dbReference type="SUPFAM" id="SSF56300">
    <property type="entry name" value="Metallo-dependent phosphatases"/>
    <property type="match status" value="1"/>
</dbReference>
<comment type="catalytic activity">
    <reaction evidence="8">
        <text>O-phospho-L-threonyl-[protein] + H2O = L-threonyl-[protein] + phosphate</text>
        <dbReference type="Rhea" id="RHEA:47004"/>
        <dbReference type="Rhea" id="RHEA-COMP:11060"/>
        <dbReference type="Rhea" id="RHEA-COMP:11605"/>
        <dbReference type="ChEBI" id="CHEBI:15377"/>
        <dbReference type="ChEBI" id="CHEBI:30013"/>
        <dbReference type="ChEBI" id="CHEBI:43474"/>
        <dbReference type="ChEBI" id="CHEBI:61977"/>
        <dbReference type="EC" id="3.1.3.16"/>
    </reaction>
</comment>
<dbReference type="Gene3D" id="3.60.21.10">
    <property type="match status" value="1"/>
</dbReference>
<dbReference type="VEuPathDB" id="TrichDB:TVAG_092150"/>
<keyword evidence="5" id="KW-0904">Protein phosphatase</keyword>
<evidence type="ECO:0000256" key="5">
    <source>
        <dbReference type="ARBA" id="ARBA00022912"/>
    </source>
</evidence>
<keyword evidence="11" id="KW-1185">Reference proteome</keyword>
<dbReference type="eggNOG" id="KOG0374">
    <property type="taxonomic scope" value="Eukaryota"/>
</dbReference>
<evidence type="ECO:0000256" key="7">
    <source>
        <dbReference type="ARBA" id="ARBA00047761"/>
    </source>
</evidence>
<dbReference type="GO" id="GO:0005737">
    <property type="term" value="C:cytoplasm"/>
    <property type="evidence" value="ECO:0000318"/>
    <property type="project" value="GO_Central"/>
</dbReference>
<dbReference type="GO" id="GO:0005634">
    <property type="term" value="C:nucleus"/>
    <property type="evidence" value="ECO:0000318"/>
    <property type="project" value="GO_Central"/>
</dbReference>
<dbReference type="GO" id="GO:0004722">
    <property type="term" value="F:protein serine/threonine phosphatase activity"/>
    <property type="evidence" value="ECO:0000318"/>
    <property type="project" value="GO_Central"/>
</dbReference>
<evidence type="ECO:0000313" key="11">
    <source>
        <dbReference type="Proteomes" id="UP000001542"/>
    </source>
</evidence>
<comment type="catalytic activity">
    <reaction evidence="7">
        <text>O-phospho-L-seryl-[protein] + H2O = L-seryl-[protein] + phosphate</text>
        <dbReference type="Rhea" id="RHEA:20629"/>
        <dbReference type="Rhea" id="RHEA-COMP:9863"/>
        <dbReference type="Rhea" id="RHEA-COMP:11604"/>
        <dbReference type="ChEBI" id="CHEBI:15377"/>
        <dbReference type="ChEBI" id="CHEBI:29999"/>
        <dbReference type="ChEBI" id="CHEBI:43474"/>
        <dbReference type="ChEBI" id="CHEBI:83421"/>
        <dbReference type="EC" id="3.1.3.16"/>
    </reaction>
</comment>
<keyword evidence="6" id="KW-0464">Manganese</keyword>
<evidence type="ECO:0000256" key="2">
    <source>
        <dbReference type="ARBA" id="ARBA00013081"/>
    </source>
</evidence>
<reference evidence="10" key="2">
    <citation type="journal article" date="2007" name="Science">
        <title>Draft genome sequence of the sexually transmitted pathogen Trichomonas vaginalis.</title>
        <authorList>
            <person name="Carlton J.M."/>
            <person name="Hirt R.P."/>
            <person name="Silva J.C."/>
            <person name="Delcher A.L."/>
            <person name="Schatz M."/>
            <person name="Zhao Q."/>
            <person name="Wortman J.R."/>
            <person name="Bidwell S.L."/>
            <person name="Alsmark U.C.M."/>
            <person name="Besteiro S."/>
            <person name="Sicheritz-Ponten T."/>
            <person name="Noel C.J."/>
            <person name="Dacks J.B."/>
            <person name="Foster P.G."/>
            <person name="Simillion C."/>
            <person name="Van de Peer Y."/>
            <person name="Miranda-Saavedra D."/>
            <person name="Barton G.J."/>
            <person name="Westrop G.D."/>
            <person name="Mueller S."/>
            <person name="Dessi D."/>
            <person name="Fiori P.L."/>
            <person name="Ren Q."/>
            <person name="Paulsen I."/>
            <person name="Zhang H."/>
            <person name="Bastida-Corcuera F.D."/>
            <person name="Simoes-Barbosa A."/>
            <person name="Brown M.T."/>
            <person name="Hayes R.D."/>
            <person name="Mukherjee M."/>
            <person name="Okumura C.Y."/>
            <person name="Schneider R."/>
            <person name="Smith A.J."/>
            <person name="Vanacova S."/>
            <person name="Villalvazo M."/>
            <person name="Haas B.J."/>
            <person name="Pertea M."/>
            <person name="Feldblyum T.V."/>
            <person name="Utterback T.R."/>
            <person name="Shu C.L."/>
            <person name="Osoegawa K."/>
            <person name="de Jong P.J."/>
            <person name="Hrdy I."/>
            <person name="Horvathova L."/>
            <person name="Zubacova Z."/>
            <person name="Dolezal P."/>
            <person name="Malik S.B."/>
            <person name="Logsdon J.M. Jr."/>
            <person name="Henze K."/>
            <person name="Gupta A."/>
            <person name="Wang C.C."/>
            <person name="Dunne R.L."/>
            <person name="Upcroft J.A."/>
            <person name="Upcroft P."/>
            <person name="White O."/>
            <person name="Salzberg S.L."/>
            <person name="Tang P."/>
            <person name="Chiu C.-H."/>
            <person name="Lee Y.-S."/>
            <person name="Embley T.M."/>
            <person name="Coombs G.H."/>
            <person name="Mottram J.C."/>
            <person name="Tachezy J."/>
            <person name="Fraser-Liggett C.M."/>
            <person name="Johnson P.J."/>
        </authorList>
    </citation>
    <scope>NUCLEOTIDE SEQUENCE [LARGE SCALE GENOMIC DNA]</scope>
    <source>
        <strain evidence="10">G3</strain>
    </source>
</reference>
<dbReference type="PANTHER" id="PTHR11668">
    <property type="entry name" value="SERINE/THREONINE PROTEIN PHOSPHATASE"/>
    <property type="match status" value="1"/>
</dbReference>
<dbReference type="SMART" id="SM00156">
    <property type="entry name" value="PP2Ac"/>
    <property type="match status" value="1"/>
</dbReference>
<sequence>MKFPWLVSQSELNQLVITSPKIPFESYEFSITMSHSNSNNSPFDFALKCHSKIDVPFRIIANISVVHPKGPAYSSVIAIPAQFSKIINKVVIQTNMYLNLLTDCKFFSKNCVTFEIEISYPPIYDKSVIPLVSILDKQKLYTNILDESYLLSQEEKDWIYSASFSIFNSEPSIIHVKTSLIIISNVKDIASLENIFKKYGNPQVAKYLVITNFSNTKLLHFCLLLKCMFPENFVLIRQKITNPEQSGYSQQQIDALLNQIPFAAIIDDSVFVIAGGLVPSPNFIDEIEKNDFNRLDTINKSLDSHPDPDIEWYQENSGICFGKLAAEAFLKKYNYDLLICTGNLQSFWPFGFETNFVQIKHGFTMFIDSTHEYCFEQVPE</sequence>
<dbReference type="KEGG" id="tva:4748430"/>